<dbReference type="Gene3D" id="2.40.50.100">
    <property type="match status" value="1"/>
</dbReference>
<dbReference type="Proteomes" id="UP000004506">
    <property type="component" value="Unassembled WGS sequence"/>
</dbReference>
<keyword evidence="1" id="KW-0472">Membrane</keyword>
<reference evidence="3" key="2">
    <citation type="submission" date="2008-04" db="EMBL/GenBank/DDBJ databases">
        <title>Draft genome sequence of Providencia stuartii(ATCC 25827).</title>
        <authorList>
            <person name="Sudarsanam P."/>
            <person name="Ley R."/>
            <person name="Guruge J."/>
            <person name="Turnbaugh P.J."/>
            <person name="Mahowald M."/>
            <person name="Liep D."/>
            <person name="Gordon J."/>
        </authorList>
    </citation>
    <scope>NUCLEOTIDE SEQUENCE [LARGE SCALE GENOMIC DNA]</scope>
    <source>
        <strain evidence="3">ATCC 25827</strain>
    </source>
</reference>
<keyword evidence="1" id="KW-0812">Transmembrane</keyword>
<proteinExistence type="predicted"/>
<reference evidence="3" key="1">
    <citation type="submission" date="2008-04" db="EMBL/GenBank/DDBJ databases">
        <title>Draft genome sequence of Providencia stuartii (ATCC 25827).</title>
        <authorList>
            <person name="Sudarsanam P."/>
            <person name="Ley R."/>
            <person name="Guruge J."/>
            <person name="Turnbaugh P.J."/>
            <person name="Mahowald M."/>
            <person name="Liep D."/>
            <person name="Gordon J."/>
        </authorList>
    </citation>
    <scope>NUCLEOTIDE SEQUENCE [LARGE SCALE GENOMIC DNA]</scope>
    <source>
        <strain evidence="3">ATCC 25827</strain>
    </source>
</reference>
<evidence type="ECO:0000256" key="1">
    <source>
        <dbReference type="SAM" id="Phobius"/>
    </source>
</evidence>
<sequence>MNGIFREEALEYKKSRWTGKALIISKIPLLFYIVISVFFISIALFMFLFLDITRKETVIGEVISKKQPVNISVTQQSIVIKKFVNVGDYVKKGQKIYQLDISKVTKNGNLGVNTVNSINYQVEKIDDIIKKTIDSKEMTKNNIETQINLYKKSNIQNKDMELAILKSLNEAKLSLDNYRIYLKKGMINKEQLTNQSNIFYQQQVAYQGIRNQINQDSLMISNLENDLKIKMADFDTQIYKYESQKIDLQKQLSEANANNTLFILSPIDGFIDTLNVNEGQLIDPGENIIKIIRSDESGYQLILWVPSSSVPYLNVKDKIKIRYDSFPYQKFGQFSGSISMISKLPISKNEMLLYSSSPVNLQSSFNTSFYKVIVELDNQSIKYKNKTLYLSNGLKAEAILFLEKRPLYQWVTSSYYDSSVSEGK</sequence>
<feature type="transmembrane region" description="Helical" evidence="1">
    <location>
        <begin position="29"/>
        <end position="50"/>
    </location>
</feature>
<evidence type="ECO:0008006" key="4">
    <source>
        <dbReference type="Google" id="ProtNLM"/>
    </source>
</evidence>
<dbReference type="AlphaFoldDB" id="A0AA87CQX2"/>
<dbReference type="PANTHER" id="PTHR30386">
    <property type="entry name" value="MEMBRANE FUSION SUBUNIT OF EMRAB-TOLC MULTIDRUG EFFLUX PUMP"/>
    <property type="match status" value="1"/>
</dbReference>
<comment type="caution">
    <text evidence="2">The sequence shown here is derived from an EMBL/GenBank/DDBJ whole genome shotgun (WGS) entry which is preliminary data.</text>
</comment>
<evidence type="ECO:0000313" key="3">
    <source>
        <dbReference type="Proteomes" id="UP000004506"/>
    </source>
</evidence>
<dbReference type="PRINTS" id="PR01490">
    <property type="entry name" value="RTXTOXIND"/>
</dbReference>
<dbReference type="PANTHER" id="PTHR30386:SF28">
    <property type="entry name" value="EXPORTED PROTEIN"/>
    <property type="match status" value="1"/>
</dbReference>
<dbReference type="GO" id="GO:0055085">
    <property type="term" value="P:transmembrane transport"/>
    <property type="evidence" value="ECO:0007669"/>
    <property type="project" value="InterPro"/>
</dbReference>
<gene>
    <name evidence="2" type="ORF">PROSTU_02678</name>
</gene>
<accession>A0AA87CQX2</accession>
<dbReference type="EMBL" id="ABJD02000101">
    <property type="protein sequence ID" value="EDU59489.1"/>
    <property type="molecule type" value="Genomic_DNA"/>
</dbReference>
<name>A0AA87CQX2_PROST</name>
<keyword evidence="1" id="KW-1133">Transmembrane helix</keyword>
<evidence type="ECO:0000313" key="2">
    <source>
        <dbReference type="EMBL" id="EDU59489.1"/>
    </source>
</evidence>
<dbReference type="InterPro" id="IPR050739">
    <property type="entry name" value="MFP"/>
</dbReference>
<protein>
    <recommendedName>
        <fullName evidence="4">Auxiliary transport protein, membrane fusion protein (MFP) family protein</fullName>
    </recommendedName>
</protein>
<dbReference type="RefSeq" id="WP_004920030.1">
    <property type="nucleotide sequence ID" value="NZ_DS607663.1"/>
</dbReference>
<organism evidence="2 3">
    <name type="scientific">Providencia stuartii ATCC 25827</name>
    <dbReference type="NCBI Taxonomy" id="471874"/>
    <lineage>
        <taxon>Bacteria</taxon>
        <taxon>Pseudomonadati</taxon>
        <taxon>Pseudomonadota</taxon>
        <taxon>Gammaproteobacteria</taxon>
        <taxon>Enterobacterales</taxon>
        <taxon>Morganellaceae</taxon>
        <taxon>Providencia</taxon>
    </lineage>
</organism>
<reference evidence="2 3" key="3">
    <citation type="submission" date="2008-05" db="EMBL/GenBank/DDBJ databases">
        <authorList>
            <person name="Fulton L."/>
            <person name="Clifton S."/>
            <person name="Fulton B."/>
            <person name="Xu J."/>
            <person name="Minx P."/>
            <person name="Pepin K.H."/>
            <person name="Johnson M."/>
            <person name="Thiruvilangam P."/>
            <person name="Bhonagiri V."/>
            <person name="Nash W.E."/>
            <person name="Mardis E.R."/>
            <person name="Wilson R.K."/>
        </authorList>
    </citation>
    <scope>NUCLEOTIDE SEQUENCE [LARGE SCALE GENOMIC DNA]</scope>
    <source>
        <strain evidence="2 3">ATCC 25827</strain>
    </source>
</reference>